<comment type="caution">
    <text evidence="12">The sequence shown here is derived from an EMBL/GenBank/DDBJ whole genome shotgun (WGS) entry which is preliminary data.</text>
</comment>
<dbReference type="GO" id="GO:0004672">
    <property type="term" value="F:protein kinase activity"/>
    <property type="evidence" value="ECO:0007669"/>
    <property type="project" value="InterPro"/>
</dbReference>
<dbReference type="Proteomes" id="UP000596742">
    <property type="component" value="Unassembled WGS sequence"/>
</dbReference>
<dbReference type="EMBL" id="UYJE01005621">
    <property type="protein sequence ID" value="VDI38798.1"/>
    <property type="molecule type" value="Genomic_DNA"/>
</dbReference>
<protein>
    <submittedName>
        <fullName evidence="12">MFS transporter, OPA family, solute carrier family 37 (Glycerol-3-phosphate transporter), member 3</fullName>
    </submittedName>
</protein>
<dbReference type="InterPro" id="IPR011701">
    <property type="entry name" value="MFS"/>
</dbReference>
<feature type="region of interest" description="Disordered" evidence="8">
    <location>
        <begin position="677"/>
        <end position="720"/>
    </location>
</feature>
<feature type="transmembrane region" description="Helical" evidence="9">
    <location>
        <begin position="287"/>
        <end position="307"/>
    </location>
</feature>
<dbReference type="Gene3D" id="1.10.510.10">
    <property type="entry name" value="Transferase(Phosphotransferase) domain 1"/>
    <property type="match status" value="1"/>
</dbReference>
<comment type="similarity">
    <text evidence="2">Belongs to the major facilitator superfamily. Organophosphate:Pi antiporter (OPA) (TC 2.A.1.4) family.</text>
</comment>
<dbReference type="Pfam" id="PF07690">
    <property type="entry name" value="MFS_1"/>
    <property type="match status" value="1"/>
</dbReference>
<evidence type="ECO:0000256" key="8">
    <source>
        <dbReference type="SAM" id="MobiDB-lite"/>
    </source>
</evidence>
<sequence>MKSETSPFTSHHVVVFLLTFFSYAFFHATRKTFSNVKTTISAEWTPSFHNSTVNKTQPDKIWNSHTMFDNPKDAEPFLGMLDGAFLISYAVGLYISGIIGDRLNMRLVLSFGMISSGLSVFIFGTLFEWIGYYNKYVYVVVWILNGLLQSTGWPTVVAVMGNWFGRSSRGFVLGLWSACASVGNIIGALLASAVLDYGYDYAFLLSSTVLMAGGVAIFFGLVSTPKELGLPVPDEMITNQEVTIDANSVNTSENIESIESDSDDTESGRLLRRSSSRESEVVSRPKALGFIQALLLPGVILYALSYACLKFVNYSFFFWLPFYLHGAFGWKETVADDISIWYDVGGIIGYVEKEAVQFALKRIDFGDQESEREQAKREADLLSNLRHDNILQYVESFEEDDSLFIVTEYCERGDLETYLEYKSRIQEQLPENKIAIWIYQIASGLHYLHERKILHRDLKTKNIFIMTDWNVRIGDLGIAKVLDLGQSKANSFVGTPAYMCPELFEQKAYNNRSDIWSLGCCVFEMMALKKAFEGKAIFKIIHNVISGKPPKLPQGYSSTLEDLTYAMLQKDDFLRPTAFYIMNHQYVQKNLLKTNAFDNFDEDYDQELAVRSKKKKVRSLGSSGDSGSGSGSSLTSWKNITNRIHEMEDDLRKLNEKKVHELVNSLELNKYRHLKKKTKNQKNASDTLVETNEDGDEEDSGTFVYKGTLKSDSDSDEEDQGTFVYHGTIKHLSDSDDEGTIMHPVNIQPNSNGVNPSPQKPKHSNTGKNLKEDLVAATLLNRRESPTEEHRGLSGEDLKNLLKKNPKDAAKQIVQGLKKTMSLDEEKSDGILQDIQKGEEKQLKKKKAGYLKKEARNRKYSDPGTSLSPDASYASAQAVRLYPRGEYVSYSPKGKDSDQDFSYLNDDRSHVPFERKVTTESLRGITGKTVLG</sequence>
<feature type="transmembrane region" description="Helical" evidence="9">
    <location>
        <begin position="201"/>
        <end position="222"/>
    </location>
</feature>
<dbReference type="PANTHER" id="PTHR43184">
    <property type="entry name" value="MAJOR FACILITATOR SUPERFAMILY TRANSPORTER 16, ISOFORM B"/>
    <property type="match status" value="1"/>
</dbReference>
<keyword evidence="3" id="KW-0813">Transport</keyword>
<feature type="transmembrane region" description="Helical" evidence="9">
    <location>
        <begin position="171"/>
        <end position="195"/>
    </location>
</feature>
<dbReference type="GO" id="GO:0005524">
    <property type="term" value="F:ATP binding"/>
    <property type="evidence" value="ECO:0007669"/>
    <property type="project" value="InterPro"/>
</dbReference>
<evidence type="ECO:0000256" key="5">
    <source>
        <dbReference type="ARBA" id="ARBA00022692"/>
    </source>
</evidence>
<feature type="transmembrane region" description="Helical" evidence="9">
    <location>
        <begin position="107"/>
        <end position="130"/>
    </location>
</feature>
<evidence type="ECO:0000256" key="7">
    <source>
        <dbReference type="ARBA" id="ARBA00023136"/>
    </source>
</evidence>
<dbReference type="SUPFAM" id="SSF103473">
    <property type="entry name" value="MFS general substrate transporter"/>
    <property type="match status" value="1"/>
</dbReference>
<keyword evidence="4" id="KW-0762">Sugar transport</keyword>
<feature type="compositionally biased region" description="Polar residues" evidence="8">
    <location>
        <begin position="681"/>
        <end position="690"/>
    </location>
</feature>
<dbReference type="PROSITE" id="PS00108">
    <property type="entry name" value="PROTEIN_KINASE_ST"/>
    <property type="match status" value="1"/>
</dbReference>
<dbReference type="GO" id="GO:0022857">
    <property type="term" value="F:transmembrane transporter activity"/>
    <property type="evidence" value="ECO:0007669"/>
    <property type="project" value="InterPro"/>
</dbReference>
<dbReference type="InterPro" id="IPR020846">
    <property type="entry name" value="MFS_dom"/>
</dbReference>
<dbReference type="InterPro" id="IPR000719">
    <property type="entry name" value="Prot_kinase_dom"/>
</dbReference>
<dbReference type="GO" id="GO:0005789">
    <property type="term" value="C:endoplasmic reticulum membrane"/>
    <property type="evidence" value="ECO:0007669"/>
    <property type="project" value="TreeGrafter"/>
</dbReference>
<gene>
    <name evidence="12" type="ORF">MGAL_10B078900</name>
</gene>
<evidence type="ECO:0000256" key="3">
    <source>
        <dbReference type="ARBA" id="ARBA00022448"/>
    </source>
</evidence>
<reference evidence="12" key="1">
    <citation type="submission" date="2018-11" db="EMBL/GenBank/DDBJ databases">
        <authorList>
            <person name="Alioto T."/>
            <person name="Alioto T."/>
        </authorList>
    </citation>
    <scope>NUCLEOTIDE SEQUENCE</scope>
</reference>
<feature type="transmembrane region" description="Helical" evidence="9">
    <location>
        <begin position="136"/>
        <end position="159"/>
    </location>
</feature>
<evidence type="ECO:0000256" key="2">
    <source>
        <dbReference type="ARBA" id="ARBA00009598"/>
    </source>
</evidence>
<dbReference type="SMART" id="SM00220">
    <property type="entry name" value="S_TKc"/>
    <property type="match status" value="1"/>
</dbReference>
<dbReference type="PROSITE" id="PS50011">
    <property type="entry name" value="PROTEIN_KINASE_DOM"/>
    <property type="match status" value="1"/>
</dbReference>
<feature type="transmembrane region" description="Helical" evidence="9">
    <location>
        <begin position="77"/>
        <end position="95"/>
    </location>
</feature>
<keyword evidence="7 9" id="KW-0472">Membrane</keyword>
<dbReference type="Gene3D" id="1.20.1250.20">
    <property type="entry name" value="MFS general substrate transporter like domains"/>
    <property type="match status" value="2"/>
</dbReference>
<proteinExistence type="inferred from homology"/>
<dbReference type="Pfam" id="PF00069">
    <property type="entry name" value="Pkinase"/>
    <property type="match status" value="1"/>
</dbReference>
<dbReference type="PROSITE" id="PS50850">
    <property type="entry name" value="MFS"/>
    <property type="match status" value="1"/>
</dbReference>
<dbReference type="AlphaFoldDB" id="A0A8B6EVA4"/>
<evidence type="ECO:0000259" key="10">
    <source>
        <dbReference type="PROSITE" id="PS50011"/>
    </source>
</evidence>
<feature type="domain" description="Protein kinase" evidence="10">
    <location>
        <begin position="317"/>
        <end position="587"/>
    </location>
</feature>
<dbReference type="FunFam" id="1.20.1250.20:FF:000028">
    <property type="entry name" value="Sugar phosphate exchanger 3 isoform 1"/>
    <property type="match status" value="1"/>
</dbReference>
<feature type="region of interest" description="Disordered" evidence="8">
    <location>
        <begin position="734"/>
        <end position="769"/>
    </location>
</feature>
<evidence type="ECO:0000313" key="13">
    <source>
        <dbReference type="Proteomes" id="UP000596742"/>
    </source>
</evidence>
<organism evidence="12 13">
    <name type="scientific">Mytilus galloprovincialis</name>
    <name type="common">Mediterranean mussel</name>
    <dbReference type="NCBI Taxonomy" id="29158"/>
    <lineage>
        <taxon>Eukaryota</taxon>
        <taxon>Metazoa</taxon>
        <taxon>Spiralia</taxon>
        <taxon>Lophotrochozoa</taxon>
        <taxon>Mollusca</taxon>
        <taxon>Bivalvia</taxon>
        <taxon>Autobranchia</taxon>
        <taxon>Pteriomorphia</taxon>
        <taxon>Mytilida</taxon>
        <taxon>Mytiloidea</taxon>
        <taxon>Mytilidae</taxon>
        <taxon>Mytilinae</taxon>
        <taxon>Mytilus</taxon>
    </lineage>
</organism>
<accession>A0A8B6EVA4</accession>
<dbReference type="InterPro" id="IPR036259">
    <property type="entry name" value="MFS_trans_sf"/>
</dbReference>
<evidence type="ECO:0000256" key="9">
    <source>
        <dbReference type="SAM" id="Phobius"/>
    </source>
</evidence>
<evidence type="ECO:0000256" key="4">
    <source>
        <dbReference type="ARBA" id="ARBA00022597"/>
    </source>
</evidence>
<evidence type="ECO:0000256" key="1">
    <source>
        <dbReference type="ARBA" id="ARBA00004141"/>
    </source>
</evidence>
<dbReference type="OrthoDB" id="248923at2759"/>
<comment type="subcellular location">
    <subcellularLocation>
        <location evidence="1">Membrane</location>
        <topology evidence="1">Multi-pass membrane protein</topology>
    </subcellularLocation>
</comment>
<feature type="region of interest" description="Disordered" evidence="8">
    <location>
        <begin position="615"/>
        <end position="635"/>
    </location>
</feature>
<dbReference type="SUPFAM" id="SSF56112">
    <property type="entry name" value="Protein kinase-like (PK-like)"/>
    <property type="match status" value="1"/>
</dbReference>
<feature type="compositionally biased region" description="Acidic residues" evidence="8">
    <location>
        <begin position="691"/>
        <end position="700"/>
    </location>
</feature>
<evidence type="ECO:0000313" key="12">
    <source>
        <dbReference type="EMBL" id="VDI38798.1"/>
    </source>
</evidence>
<keyword evidence="13" id="KW-1185">Reference proteome</keyword>
<feature type="region of interest" description="Disordered" evidence="8">
    <location>
        <begin position="844"/>
        <end position="875"/>
    </location>
</feature>
<dbReference type="InterPro" id="IPR011009">
    <property type="entry name" value="Kinase-like_dom_sf"/>
</dbReference>
<evidence type="ECO:0000259" key="11">
    <source>
        <dbReference type="PROSITE" id="PS50850"/>
    </source>
</evidence>
<keyword evidence="6 9" id="KW-1133">Transmembrane helix</keyword>
<feature type="domain" description="Major facilitator superfamily (MFS) profile" evidence="11">
    <location>
        <begin position="1"/>
        <end position="225"/>
    </location>
</feature>
<dbReference type="InterPro" id="IPR008271">
    <property type="entry name" value="Ser/Thr_kinase_AS"/>
</dbReference>
<feature type="transmembrane region" description="Helical" evidence="9">
    <location>
        <begin position="12"/>
        <end position="29"/>
    </location>
</feature>
<dbReference type="PANTHER" id="PTHR43184:SF12">
    <property type="entry name" value="SUGAR PHOSPHATE EXCHANGER 3"/>
    <property type="match status" value="1"/>
</dbReference>
<evidence type="ECO:0000256" key="6">
    <source>
        <dbReference type="ARBA" id="ARBA00022989"/>
    </source>
</evidence>
<keyword evidence="5 9" id="KW-0812">Transmembrane</keyword>
<name>A0A8B6EVA4_MYTGA</name>
<feature type="compositionally biased region" description="Polar residues" evidence="8">
    <location>
        <begin position="747"/>
        <end position="757"/>
    </location>
</feature>
<feature type="compositionally biased region" description="Basic and acidic residues" evidence="8">
    <location>
        <begin position="851"/>
        <end position="861"/>
    </location>
</feature>